<evidence type="ECO:0008006" key="4">
    <source>
        <dbReference type="Google" id="ProtNLM"/>
    </source>
</evidence>
<comment type="caution">
    <text evidence="2">The sequence shown here is derived from an EMBL/GenBank/DDBJ whole genome shotgun (WGS) entry which is preliminary data.</text>
</comment>
<protein>
    <recommendedName>
        <fullName evidence="4">HNH nuclease domain-containing protein</fullName>
    </recommendedName>
</protein>
<feature type="region of interest" description="Disordered" evidence="1">
    <location>
        <begin position="372"/>
        <end position="393"/>
    </location>
</feature>
<dbReference type="AlphaFoldDB" id="A0A8H3ECD2"/>
<evidence type="ECO:0000256" key="1">
    <source>
        <dbReference type="SAM" id="MobiDB-lite"/>
    </source>
</evidence>
<evidence type="ECO:0000313" key="3">
    <source>
        <dbReference type="Proteomes" id="UP000663827"/>
    </source>
</evidence>
<dbReference type="OrthoDB" id="206088at2759"/>
<feature type="compositionally biased region" description="Low complexity" evidence="1">
    <location>
        <begin position="256"/>
        <end position="269"/>
    </location>
</feature>
<reference evidence="2" key="1">
    <citation type="submission" date="2021-01" db="EMBL/GenBank/DDBJ databases">
        <authorList>
            <person name="Kaushik A."/>
        </authorList>
    </citation>
    <scope>NUCLEOTIDE SEQUENCE</scope>
    <source>
        <strain evidence="2">AG5</strain>
    </source>
</reference>
<dbReference type="Proteomes" id="UP000663827">
    <property type="component" value="Unassembled WGS sequence"/>
</dbReference>
<gene>
    <name evidence="2" type="ORF">RDB_LOCUS191323</name>
</gene>
<name>A0A8H3ECD2_9AGAM</name>
<evidence type="ECO:0000313" key="2">
    <source>
        <dbReference type="EMBL" id="CAE7233406.1"/>
    </source>
</evidence>
<dbReference type="EMBL" id="CAJNJQ010006631">
    <property type="protein sequence ID" value="CAE7233406.1"/>
    <property type="molecule type" value="Genomic_DNA"/>
</dbReference>
<feature type="region of interest" description="Disordered" evidence="1">
    <location>
        <begin position="244"/>
        <end position="284"/>
    </location>
</feature>
<proteinExistence type="predicted"/>
<sequence length="393" mass="44433">MDPNPQTHSPPPDHADSYCNPGCTARSPARSHVLAKSLACSNVLPDSVAKKDENRAPDDELGLITHNPLKPCHLISLATPTEMQEKLEYAWGLETGELTLDTDLNKVWLPHDMYEQFIRDEWALVPSQDLIMEVVMFNADRRPKHFLKSFPNKIWDYRVVRFQPPPIPPVQLTDTPNAPDVIGLDVHPFFVIYNTCQKARCFWDSEEGFHPHSQAKQYINDLALCDMLYASWGRVVLNHHAGQELPDTSYTPSNTRSWTSQSSERQSSRAAKRARRFDVENPPHCGLGMGASIPQNRQHMSASSIAEQYLPTPEQSIDFFSADCEYQPGSSKTSSPTVHWTTVDDWVEGVKHATPSEDPCVGGTKQARQYLDDYESEQPQPPPCGPWEKWISR</sequence>
<organism evidence="2 3">
    <name type="scientific">Rhizoctonia solani</name>
    <dbReference type="NCBI Taxonomy" id="456999"/>
    <lineage>
        <taxon>Eukaryota</taxon>
        <taxon>Fungi</taxon>
        <taxon>Dikarya</taxon>
        <taxon>Basidiomycota</taxon>
        <taxon>Agaricomycotina</taxon>
        <taxon>Agaricomycetes</taxon>
        <taxon>Cantharellales</taxon>
        <taxon>Ceratobasidiaceae</taxon>
        <taxon>Rhizoctonia</taxon>
    </lineage>
</organism>
<feature type="compositionally biased region" description="Polar residues" evidence="1">
    <location>
        <begin position="246"/>
        <end position="255"/>
    </location>
</feature>
<accession>A0A8H3ECD2</accession>